<dbReference type="Pfam" id="PF23209">
    <property type="entry name" value="IDM1_C"/>
    <property type="match status" value="1"/>
</dbReference>
<dbReference type="GO" id="GO:0003714">
    <property type="term" value="F:transcription corepressor activity"/>
    <property type="evidence" value="ECO:0007669"/>
    <property type="project" value="InterPro"/>
</dbReference>
<gene>
    <name evidence="3" type="ORF">RJ641_034316</name>
</gene>
<dbReference type="GO" id="GO:0006357">
    <property type="term" value="P:regulation of transcription by RNA polymerase II"/>
    <property type="evidence" value="ECO:0007669"/>
    <property type="project" value="TreeGrafter"/>
</dbReference>
<name>A0AAN8VQF7_9MAGN</name>
<organism evidence="3 4">
    <name type="scientific">Dillenia turbinata</name>
    <dbReference type="NCBI Taxonomy" id="194707"/>
    <lineage>
        <taxon>Eukaryota</taxon>
        <taxon>Viridiplantae</taxon>
        <taxon>Streptophyta</taxon>
        <taxon>Embryophyta</taxon>
        <taxon>Tracheophyta</taxon>
        <taxon>Spermatophyta</taxon>
        <taxon>Magnoliopsida</taxon>
        <taxon>eudicotyledons</taxon>
        <taxon>Gunneridae</taxon>
        <taxon>Pentapetalae</taxon>
        <taxon>Dilleniales</taxon>
        <taxon>Dilleniaceae</taxon>
        <taxon>Dillenia</taxon>
    </lineage>
</organism>
<feature type="compositionally biased region" description="Low complexity" evidence="1">
    <location>
        <begin position="203"/>
        <end position="217"/>
    </location>
</feature>
<protein>
    <recommendedName>
        <fullName evidence="2">Increased DNA methylation 1 C-terminal domain-containing protein</fullName>
    </recommendedName>
</protein>
<dbReference type="Proteomes" id="UP001370490">
    <property type="component" value="Unassembled WGS sequence"/>
</dbReference>
<feature type="domain" description="Increased DNA methylation 1 C-terminal" evidence="2">
    <location>
        <begin position="96"/>
        <end position="151"/>
    </location>
</feature>
<proteinExistence type="predicted"/>
<dbReference type="InterPro" id="IPR056511">
    <property type="entry name" value="IDM1_C"/>
</dbReference>
<evidence type="ECO:0000313" key="4">
    <source>
        <dbReference type="Proteomes" id="UP001370490"/>
    </source>
</evidence>
<dbReference type="PANTHER" id="PTHR46309:SF7">
    <property type="entry name" value="OS04G0433900 PROTEIN"/>
    <property type="match status" value="1"/>
</dbReference>
<evidence type="ECO:0000313" key="3">
    <source>
        <dbReference type="EMBL" id="KAK6934161.1"/>
    </source>
</evidence>
<feature type="region of interest" description="Disordered" evidence="1">
    <location>
        <begin position="203"/>
        <end position="228"/>
    </location>
</feature>
<keyword evidence="4" id="KW-1185">Reference proteome</keyword>
<feature type="compositionally biased region" description="Polar residues" evidence="1">
    <location>
        <begin position="21"/>
        <end position="40"/>
    </location>
</feature>
<feature type="region of interest" description="Disordered" evidence="1">
    <location>
        <begin position="21"/>
        <end position="41"/>
    </location>
</feature>
<dbReference type="EMBL" id="JBAMMX010000008">
    <property type="protein sequence ID" value="KAK6934161.1"/>
    <property type="molecule type" value="Genomic_DNA"/>
</dbReference>
<reference evidence="3 4" key="1">
    <citation type="submission" date="2023-12" db="EMBL/GenBank/DDBJ databases">
        <title>A high-quality genome assembly for Dillenia turbinata (Dilleniales).</title>
        <authorList>
            <person name="Chanderbali A."/>
        </authorList>
    </citation>
    <scope>NUCLEOTIDE SEQUENCE [LARGE SCALE GENOMIC DNA]</scope>
    <source>
        <strain evidence="3">LSX21</strain>
        <tissue evidence="3">Leaf</tissue>
    </source>
</reference>
<sequence length="300" mass="31440">MGPSIVASTLVLKEATATSSCEAEGNAESQKQSGGTSPVTDPSLGAEVEIAGCSPNQACNASSIGHTGVKTGSSVELVVNDERNLSLTKELQKACTMLRTFKVEMLVVAAIVSLVETWTVGVGFEIMEDSDKQKLNDINLMVFPGMVWLKKRLCGEEETGPSIVASTSVLEEATTTSTCEAEGNAESLQKRLCREEETVLEEATTTSTCEAEGSAESLKQTGGRSPVTEPSLGAEVEMAGCCSPNQTCGASSIGDAGVKTESSVELVVYDERNLSLTKELQKACTEQLVSLCGCLSFANI</sequence>
<evidence type="ECO:0000259" key="2">
    <source>
        <dbReference type="Pfam" id="PF23209"/>
    </source>
</evidence>
<dbReference type="AlphaFoldDB" id="A0AAN8VQF7"/>
<accession>A0AAN8VQF7</accession>
<evidence type="ECO:0000256" key="1">
    <source>
        <dbReference type="SAM" id="MobiDB-lite"/>
    </source>
</evidence>
<comment type="caution">
    <text evidence="3">The sequence shown here is derived from an EMBL/GenBank/DDBJ whole genome shotgun (WGS) entry which is preliminary data.</text>
</comment>
<dbReference type="PANTHER" id="PTHR46309">
    <property type="entry name" value="PHD FINGER PROTEIN 12"/>
    <property type="match status" value="1"/>
</dbReference>
<dbReference type="GO" id="GO:0005634">
    <property type="term" value="C:nucleus"/>
    <property type="evidence" value="ECO:0007669"/>
    <property type="project" value="TreeGrafter"/>
</dbReference>
<dbReference type="InterPro" id="IPR042163">
    <property type="entry name" value="PHF12"/>
</dbReference>